<reference evidence="2 3" key="1">
    <citation type="submission" date="2021-01" db="EMBL/GenBank/DDBJ databases">
        <title>Whole genome shotgun sequence of Catellatospora coxensis NBRC 107359.</title>
        <authorList>
            <person name="Komaki H."/>
            <person name="Tamura T."/>
        </authorList>
    </citation>
    <scope>NUCLEOTIDE SEQUENCE [LARGE SCALE GENOMIC DNA]</scope>
    <source>
        <strain evidence="2 3">NBRC 107359</strain>
    </source>
</reference>
<evidence type="ECO:0000256" key="1">
    <source>
        <dbReference type="SAM" id="MobiDB-lite"/>
    </source>
</evidence>
<comment type="caution">
    <text evidence="2">The sequence shown here is derived from an EMBL/GenBank/DDBJ whole genome shotgun (WGS) entry which is preliminary data.</text>
</comment>
<name>A0A8J3L3B1_9ACTN</name>
<dbReference type="EMBL" id="BONI01000110">
    <property type="protein sequence ID" value="GIG11008.1"/>
    <property type="molecule type" value="Genomic_DNA"/>
</dbReference>
<protein>
    <submittedName>
        <fullName evidence="2">Uncharacterized protein</fullName>
    </submittedName>
</protein>
<dbReference type="Proteomes" id="UP000630887">
    <property type="component" value="Unassembled WGS sequence"/>
</dbReference>
<evidence type="ECO:0000313" key="2">
    <source>
        <dbReference type="EMBL" id="GIG11008.1"/>
    </source>
</evidence>
<evidence type="ECO:0000313" key="3">
    <source>
        <dbReference type="Proteomes" id="UP000630887"/>
    </source>
</evidence>
<gene>
    <name evidence="2" type="ORF">Cco03nite_77080</name>
</gene>
<organism evidence="2 3">
    <name type="scientific">Catellatospora coxensis</name>
    <dbReference type="NCBI Taxonomy" id="310354"/>
    <lineage>
        <taxon>Bacteria</taxon>
        <taxon>Bacillati</taxon>
        <taxon>Actinomycetota</taxon>
        <taxon>Actinomycetes</taxon>
        <taxon>Micromonosporales</taxon>
        <taxon>Micromonosporaceae</taxon>
        <taxon>Catellatospora</taxon>
    </lineage>
</organism>
<feature type="region of interest" description="Disordered" evidence="1">
    <location>
        <begin position="1"/>
        <end position="28"/>
    </location>
</feature>
<keyword evidence="3" id="KW-1185">Reference proteome</keyword>
<accession>A0A8J3L3B1</accession>
<proteinExistence type="predicted"/>
<sequence length="95" mass="9687">MSRSVAAAMNASSVDGAEEKKGGLWCSPMANTSSPTSSAFFAICTTASMRSASLGVCPDTGSRVMSLTENTPNCMRSLVSTRAGPAGPVQVYAFA</sequence>
<dbReference type="AlphaFoldDB" id="A0A8J3L3B1"/>